<dbReference type="PANTHER" id="PTHR42792">
    <property type="entry name" value="FLAGELLIN"/>
    <property type="match status" value="1"/>
</dbReference>
<feature type="domain" description="Flagellin N-terminal" evidence="5">
    <location>
        <begin position="5"/>
        <end position="141"/>
    </location>
</feature>
<comment type="subcellular location">
    <subcellularLocation>
        <location evidence="4">Secreted</location>
    </subcellularLocation>
    <subcellularLocation>
        <location evidence="4">Bacterial flagellum</location>
    </subcellularLocation>
</comment>
<evidence type="ECO:0000313" key="7">
    <source>
        <dbReference type="EMBL" id="ACL73062.1"/>
    </source>
</evidence>
<keyword evidence="3 4" id="KW-0975">Bacterial flagellum</keyword>
<dbReference type="Pfam" id="PF00700">
    <property type="entry name" value="Flagellin_C"/>
    <property type="match status" value="1"/>
</dbReference>
<keyword evidence="7" id="KW-0969">Cilium</keyword>
<evidence type="ECO:0000259" key="6">
    <source>
        <dbReference type="Pfam" id="PF00700"/>
    </source>
</evidence>
<dbReference type="GO" id="GO:0005198">
    <property type="term" value="F:structural molecule activity"/>
    <property type="evidence" value="ECO:0007669"/>
    <property type="project" value="UniProtKB-UniRule"/>
</dbReference>
<dbReference type="Gene3D" id="6.10.10.10">
    <property type="entry name" value="Flagellar export chaperone, C-terminal domain"/>
    <property type="match status" value="1"/>
</dbReference>
<dbReference type="STRING" id="396588.Tgr7_1981"/>
<organism evidence="7 8">
    <name type="scientific">Thioalkalivibrio sulfidiphilus (strain HL-EbGR7)</name>
    <dbReference type="NCBI Taxonomy" id="396588"/>
    <lineage>
        <taxon>Bacteria</taxon>
        <taxon>Pseudomonadati</taxon>
        <taxon>Pseudomonadota</taxon>
        <taxon>Gammaproteobacteria</taxon>
        <taxon>Chromatiales</taxon>
        <taxon>Ectothiorhodospiraceae</taxon>
        <taxon>Thioalkalivibrio</taxon>
    </lineage>
</organism>
<evidence type="ECO:0000259" key="5">
    <source>
        <dbReference type="Pfam" id="PF00669"/>
    </source>
</evidence>
<dbReference type="Gene3D" id="6.10.280.190">
    <property type="match status" value="1"/>
</dbReference>
<dbReference type="InterPro" id="IPR042187">
    <property type="entry name" value="Flagellin_C_sub2"/>
</dbReference>
<dbReference type="InterPro" id="IPR010810">
    <property type="entry name" value="Flagellin_hook_IN_motif"/>
</dbReference>
<dbReference type="EMBL" id="CP001339">
    <property type="protein sequence ID" value="ACL73062.1"/>
    <property type="molecule type" value="Genomic_DNA"/>
</dbReference>
<protein>
    <recommendedName>
        <fullName evidence="4">Flagellin</fullName>
    </recommendedName>
</protein>
<dbReference type="PRINTS" id="PR00207">
    <property type="entry name" value="FLAGELLIN"/>
</dbReference>
<dbReference type="RefSeq" id="WP_012638541.1">
    <property type="nucleotide sequence ID" value="NC_011901.1"/>
</dbReference>
<dbReference type="GO" id="GO:0009288">
    <property type="term" value="C:bacterial-type flagellum"/>
    <property type="evidence" value="ECO:0007669"/>
    <property type="project" value="UniProtKB-SubCell"/>
</dbReference>
<evidence type="ECO:0000256" key="1">
    <source>
        <dbReference type="ARBA" id="ARBA00005709"/>
    </source>
</evidence>
<dbReference type="KEGG" id="tgr:Tgr7_1981"/>
<sequence length="462" mass="47557">MAQIINTNVLSLNAQRNLTNSQSALQTSLQRLSSGLRINSAKDDAAGLAISERFTTQIRGLNQAVRNANDGISFAQTAEGALSTVGDALQRIRELAVQSANDTNSSSDRQALNNEVQQLIAEVNRVANATEFNGQKILDGSLSELVFQVGANQNQTITVNGVDARASQLGARVAEGDSALSGDFTGAFDFGTPGTLAIQGVEIDLADLNTDATSLTEVVNRINALSAETGVTAALSSQAEATFAITAADAAGTLNINGVNIAVDSGDTAELLAGKINALSNQTGVTASFDGADLTLTSNGDITIERTGGGALVIGGLGAGESGTIMRGIDLATNVGQDILVATTGSADDLNITAGGTDRALTDQNVLSRERANQTIQVMDFALQQVSGLRAELGAVQVRFESTISNLGVSVENLSAARSRIRDADFAAETAELTRAQILQQAGISVLAQANAVPQSVLALLQ</sequence>
<dbReference type="InterPro" id="IPR046358">
    <property type="entry name" value="Flagellin_C"/>
</dbReference>
<feature type="domain" description="Flagellin C-terminal" evidence="6">
    <location>
        <begin position="376"/>
        <end position="461"/>
    </location>
</feature>
<comment type="similarity">
    <text evidence="1 4">Belongs to the bacterial flagellin family.</text>
</comment>
<evidence type="ECO:0000313" key="8">
    <source>
        <dbReference type="Proteomes" id="UP000002383"/>
    </source>
</evidence>
<dbReference type="GO" id="GO:0005576">
    <property type="term" value="C:extracellular region"/>
    <property type="evidence" value="ECO:0007669"/>
    <property type="project" value="UniProtKB-SubCell"/>
</dbReference>
<evidence type="ECO:0000256" key="2">
    <source>
        <dbReference type="ARBA" id="ARBA00022525"/>
    </source>
</evidence>
<dbReference type="InterPro" id="IPR001492">
    <property type="entry name" value="Flagellin"/>
</dbReference>
<gene>
    <name evidence="7" type="ordered locus">Tgr7_1981</name>
</gene>
<dbReference type="Gene3D" id="1.20.1330.10">
    <property type="entry name" value="f41 fragment of flagellin, N-terminal domain"/>
    <property type="match status" value="2"/>
</dbReference>
<accession>B8GT47</accession>
<dbReference type="Proteomes" id="UP000002383">
    <property type="component" value="Chromosome"/>
</dbReference>
<name>B8GT47_THISH</name>
<dbReference type="Pfam" id="PF00669">
    <property type="entry name" value="Flagellin_N"/>
    <property type="match status" value="1"/>
</dbReference>
<dbReference type="OrthoDB" id="9796789at2"/>
<dbReference type="InterPro" id="IPR001029">
    <property type="entry name" value="Flagellin_N"/>
</dbReference>
<comment type="function">
    <text evidence="4">Flagellin is the subunit protein which polymerizes to form the filaments of bacterial flagella.</text>
</comment>
<dbReference type="SUPFAM" id="SSF64518">
    <property type="entry name" value="Phase 1 flagellin"/>
    <property type="match status" value="1"/>
</dbReference>
<evidence type="ECO:0000256" key="4">
    <source>
        <dbReference type="RuleBase" id="RU362073"/>
    </source>
</evidence>
<dbReference type="eggNOG" id="COG1344">
    <property type="taxonomic scope" value="Bacteria"/>
</dbReference>
<proteinExistence type="inferred from homology"/>
<dbReference type="AlphaFoldDB" id="B8GT47"/>
<dbReference type="Pfam" id="PF07196">
    <property type="entry name" value="Flagellin_IN"/>
    <property type="match status" value="1"/>
</dbReference>
<evidence type="ECO:0000256" key="3">
    <source>
        <dbReference type="ARBA" id="ARBA00023143"/>
    </source>
</evidence>
<keyword evidence="2 4" id="KW-0964">Secreted</keyword>
<keyword evidence="7" id="KW-0282">Flagellum</keyword>
<keyword evidence="8" id="KW-1185">Reference proteome</keyword>
<reference evidence="7 8" key="1">
    <citation type="journal article" date="2011" name="Stand. Genomic Sci.">
        <title>Complete genome sequence of 'Thioalkalivibrio sulfidophilus' HL-EbGr7.</title>
        <authorList>
            <person name="Muyzer G."/>
            <person name="Sorokin D.Y."/>
            <person name="Mavromatis K."/>
            <person name="Lapidus A."/>
            <person name="Clum A."/>
            <person name="Ivanova N."/>
            <person name="Pati A."/>
            <person name="d'Haeseleer P."/>
            <person name="Woyke T."/>
            <person name="Kyrpides N.C."/>
        </authorList>
    </citation>
    <scope>NUCLEOTIDE SEQUENCE [LARGE SCALE GENOMIC DNA]</scope>
    <source>
        <strain evidence="7 8">HL-EbGR7</strain>
    </source>
</reference>
<dbReference type="PANTHER" id="PTHR42792:SF2">
    <property type="entry name" value="FLAGELLIN"/>
    <property type="match status" value="1"/>
</dbReference>
<dbReference type="HOGENOM" id="CLU_011142_7_1_6"/>
<keyword evidence="7" id="KW-0966">Cell projection</keyword>